<dbReference type="InterPro" id="IPR016161">
    <property type="entry name" value="Ald_DH/histidinol_DH"/>
</dbReference>
<dbReference type="InterPro" id="IPR029510">
    <property type="entry name" value="Ald_DH_CS_GLU"/>
</dbReference>
<dbReference type="AlphaFoldDB" id="A0A4D6HBB7"/>
<evidence type="ECO:0000256" key="4">
    <source>
        <dbReference type="RuleBase" id="RU003345"/>
    </source>
</evidence>
<dbReference type="STRING" id="1457250.GCA_000755225_01202"/>
<dbReference type="RefSeq" id="WP_049995108.1">
    <property type="nucleotide sequence ID" value="NZ_CP031310.1"/>
</dbReference>
<dbReference type="Proteomes" id="UP000296706">
    <property type="component" value="Chromosome"/>
</dbReference>
<dbReference type="Gene3D" id="3.40.309.10">
    <property type="entry name" value="Aldehyde Dehydrogenase, Chain A, domain 2"/>
    <property type="match status" value="1"/>
</dbReference>
<keyword evidence="2 4" id="KW-0560">Oxidoreductase</keyword>
<name>A0A4D6HBB7_9EURY</name>
<dbReference type="KEGG" id="hsn:DV733_08500"/>
<dbReference type="FunFam" id="3.40.309.10:FF:000009">
    <property type="entry name" value="Aldehyde dehydrogenase A"/>
    <property type="match status" value="1"/>
</dbReference>
<dbReference type="EMBL" id="CP031310">
    <property type="protein sequence ID" value="QCC51283.1"/>
    <property type="molecule type" value="Genomic_DNA"/>
</dbReference>
<evidence type="ECO:0000256" key="3">
    <source>
        <dbReference type="PROSITE-ProRule" id="PRU10007"/>
    </source>
</evidence>
<keyword evidence="7" id="KW-1185">Reference proteome</keyword>
<dbReference type="GeneID" id="39847897"/>
<dbReference type="Pfam" id="PF00171">
    <property type="entry name" value="Aldedh"/>
    <property type="match status" value="1"/>
</dbReference>
<proteinExistence type="inferred from homology"/>
<evidence type="ECO:0000256" key="2">
    <source>
        <dbReference type="ARBA" id="ARBA00023002"/>
    </source>
</evidence>
<accession>A0A4D6HBB7</accession>
<reference evidence="6 7" key="1">
    <citation type="journal article" date="2019" name="Nat. Commun.">
        <title>A new type of DNA phosphorothioation-based antiviral system in archaea.</title>
        <authorList>
            <person name="Xiong L."/>
            <person name="Liu S."/>
            <person name="Chen S."/>
            <person name="Xiao Y."/>
            <person name="Zhu B."/>
            <person name="Gao Y."/>
            <person name="Zhang Y."/>
            <person name="Chen B."/>
            <person name="Luo J."/>
            <person name="Deng Z."/>
            <person name="Chen X."/>
            <person name="Wang L."/>
            <person name="Chen S."/>
        </authorList>
    </citation>
    <scope>NUCLEOTIDE SEQUENCE [LARGE SCALE GENOMIC DNA]</scope>
    <source>
        <strain evidence="6 7">CBA1105</strain>
    </source>
</reference>
<evidence type="ECO:0000313" key="7">
    <source>
        <dbReference type="Proteomes" id="UP000296706"/>
    </source>
</evidence>
<dbReference type="PANTHER" id="PTHR42991">
    <property type="entry name" value="ALDEHYDE DEHYDROGENASE"/>
    <property type="match status" value="1"/>
</dbReference>
<organism evidence="6 7">
    <name type="scientific">Halapricum salinum</name>
    <dbReference type="NCBI Taxonomy" id="1457250"/>
    <lineage>
        <taxon>Archaea</taxon>
        <taxon>Methanobacteriati</taxon>
        <taxon>Methanobacteriota</taxon>
        <taxon>Stenosarchaea group</taxon>
        <taxon>Halobacteria</taxon>
        <taxon>Halobacteriales</taxon>
        <taxon>Haloarculaceae</taxon>
        <taxon>Halapricum</taxon>
    </lineage>
</organism>
<dbReference type="InterPro" id="IPR016162">
    <property type="entry name" value="Ald_DH_N"/>
</dbReference>
<sequence>MSTGNFQRQPQPYIAGEWIDTDDTLDVTDLADGGTYAEVAAATSDDAERAVDAAVEATTAMRETTVVQRAEWVNAIAETLESRRDELAEVIVREAGKPISSARSEVASAAERFRLAAEEGRSHFGEYREGMTSGHEGWQAIVKPQPVGTVLCIPPYNYPVSTAAQQLAPALVAGNSVVVKPSSHTPVTAAVLTEVIVDAIDLPDGAVNYVPGRGSEIGDTLTGHGGLDAIAMTGSSGAGERIARNSGMVELHLELGGNAPAIIFPDADLADAAGACAKGSVKLAGQRCTAVSRVLAHESVHDDLVERLDLAMESWQPGDLFDESTSVGPLISEDQAEWVQQLVDDAVEKGADVVRGGSHDGALFEPTVLSNVPQDAQIVHEEQFGPVAAVVAFETEDEAIEIANESDLALDSSVFTSDYDRAFRVAEALDTGSVRINGAPSHGIGDIPYGGNEDSGIGREGIHSTIEALTTTKSIVL</sequence>
<dbReference type="InterPro" id="IPR016160">
    <property type="entry name" value="Ald_DH_CS_CYS"/>
</dbReference>
<dbReference type="SUPFAM" id="SSF53720">
    <property type="entry name" value="ALDH-like"/>
    <property type="match status" value="1"/>
</dbReference>
<dbReference type="PROSITE" id="PS00070">
    <property type="entry name" value="ALDEHYDE_DEHYDR_CYS"/>
    <property type="match status" value="1"/>
</dbReference>
<comment type="similarity">
    <text evidence="1 4">Belongs to the aldehyde dehydrogenase family.</text>
</comment>
<feature type="active site" evidence="3">
    <location>
        <position position="254"/>
    </location>
</feature>
<gene>
    <name evidence="6" type="ORF">DV733_08500</name>
</gene>
<dbReference type="Gene3D" id="3.40.605.10">
    <property type="entry name" value="Aldehyde Dehydrogenase, Chain A, domain 1"/>
    <property type="match status" value="1"/>
</dbReference>
<evidence type="ECO:0000259" key="5">
    <source>
        <dbReference type="Pfam" id="PF00171"/>
    </source>
</evidence>
<evidence type="ECO:0000313" key="6">
    <source>
        <dbReference type="EMBL" id="QCC51283.1"/>
    </source>
</evidence>
<feature type="domain" description="Aldehyde dehydrogenase" evidence="5">
    <location>
        <begin position="18"/>
        <end position="475"/>
    </location>
</feature>
<dbReference type="InterPro" id="IPR051020">
    <property type="entry name" value="ALDH-related_metabolic_enz"/>
</dbReference>
<protein>
    <submittedName>
        <fullName evidence="6">Aldehyde dehydrogenase</fullName>
    </submittedName>
</protein>
<dbReference type="InterPro" id="IPR016163">
    <property type="entry name" value="Ald_DH_C"/>
</dbReference>
<evidence type="ECO:0000256" key="1">
    <source>
        <dbReference type="ARBA" id="ARBA00009986"/>
    </source>
</evidence>
<dbReference type="PROSITE" id="PS00687">
    <property type="entry name" value="ALDEHYDE_DEHYDR_GLU"/>
    <property type="match status" value="1"/>
</dbReference>
<dbReference type="OrthoDB" id="6342at2157"/>
<dbReference type="PANTHER" id="PTHR42991:SF1">
    <property type="entry name" value="ALDEHYDE DEHYDROGENASE"/>
    <property type="match status" value="1"/>
</dbReference>
<dbReference type="InterPro" id="IPR015590">
    <property type="entry name" value="Aldehyde_DH_dom"/>
</dbReference>
<dbReference type="GO" id="GO:0008911">
    <property type="term" value="F:lactaldehyde dehydrogenase (NAD+) activity"/>
    <property type="evidence" value="ECO:0007669"/>
    <property type="project" value="TreeGrafter"/>
</dbReference>